<feature type="compositionally biased region" description="Polar residues" evidence="1">
    <location>
        <begin position="13"/>
        <end position="28"/>
    </location>
</feature>
<dbReference type="Proteomes" id="UP000749646">
    <property type="component" value="Unassembled WGS sequence"/>
</dbReference>
<proteinExistence type="predicted"/>
<sequence length="199" mass="22184">MDQHEDTVIVDQKPQSPESDASTISCPDSPTLGLERSGPDEQKAAEELAAIQEELQNVLEYVDHGMILKSFDTLCRLTDIIVTNCEQLGLASDGGAIDQKAGFWTGLNNCWLFAFSHYGNARSDQRLHEPHLYHLHSNIKAWADTLEKYGLVNYEFGFWEQDILEAIEVYLTNAAMFVPRSMATGSEGKQEEEEDGEGG</sequence>
<keyword evidence="3" id="KW-1185">Reference proteome</keyword>
<organism evidence="2 3">
    <name type="scientific">Modicella reniformis</name>
    <dbReference type="NCBI Taxonomy" id="1440133"/>
    <lineage>
        <taxon>Eukaryota</taxon>
        <taxon>Fungi</taxon>
        <taxon>Fungi incertae sedis</taxon>
        <taxon>Mucoromycota</taxon>
        <taxon>Mortierellomycotina</taxon>
        <taxon>Mortierellomycetes</taxon>
        <taxon>Mortierellales</taxon>
        <taxon>Mortierellaceae</taxon>
        <taxon>Modicella</taxon>
    </lineage>
</organism>
<name>A0A9P6IQL8_9FUNG</name>
<dbReference type="OrthoDB" id="5552418at2759"/>
<evidence type="ECO:0000313" key="3">
    <source>
        <dbReference type="Proteomes" id="UP000749646"/>
    </source>
</evidence>
<dbReference type="EMBL" id="JAAAHW010009374">
    <property type="protein sequence ID" value="KAF9942125.1"/>
    <property type="molecule type" value="Genomic_DNA"/>
</dbReference>
<gene>
    <name evidence="2" type="ORF">BGZ65_009733</name>
</gene>
<accession>A0A9P6IQL8</accession>
<evidence type="ECO:0000313" key="2">
    <source>
        <dbReference type="EMBL" id="KAF9942125.1"/>
    </source>
</evidence>
<reference evidence="2" key="1">
    <citation type="journal article" date="2020" name="Fungal Divers.">
        <title>Resolving the Mortierellaceae phylogeny through synthesis of multi-gene phylogenetics and phylogenomics.</title>
        <authorList>
            <person name="Vandepol N."/>
            <person name="Liber J."/>
            <person name="Desiro A."/>
            <person name="Na H."/>
            <person name="Kennedy M."/>
            <person name="Barry K."/>
            <person name="Grigoriev I.V."/>
            <person name="Miller A.N."/>
            <person name="O'Donnell K."/>
            <person name="Stajich J.E."/>
            <person name="Bonito G."/>
        </authorList>
    </citation>
    <scope>NUCLEOTIDE SEQUENCE</scope>
    <source>
        <strain evidence="2">MES-2147</strain>
    </source>
</reference>
<evidence type="ECO:0000256" key="1">
    <source>
        <dbReference type="SAM" id="MobiDB-lite"/>
    </source>
</evidence>
<protein>
    <submittedName>
        <fullName evidence="2">Uncharacterized protein</fullName>
    </submittedName>
</protein>
<comment type="caution">
    <text evidence="2">The sequence shown here is derived from an EMBL/GenBank/DDBJ whole genome shotgun (WGS) entry which is preliminary data.</text>
</comment>
<dbReference type="AlphaFoldDB" id="A0A9P6IQL8"/>
<feature type="region of interest" description="Disordered" evidence="1">
    <location>
        <begin position="1"/>
        <end position="43"/>
    </location>
</feature>